<dbReference type="Gene3D" id="3.40.190.150">
    <property type="entry name" value="Bordetella uptake gene, domain 1"/>
    <property type="match status" value="1"/>
</dbReference>
<gene>
    <name evidence="3" type="ORF">E2C06_16295</name>
</gene>
<dbReference type="RefSeq" id="WP_133289673.1">
    <property type="nucleotide sequence ID" value="NZ_SMSJ01000020.1"/>
</dbReference>
<dbReference type="Gene3D" id="3.40.190.10">
    <property type="entry name" value="Periplasmic binding protein-like II"/>
    <property type="match status" value="1"/>
</dbReference>
<reference evidence="3 4" key="1">
    <citation type="journal article" date="2016" name="J. Microbiol.">
        <title>Dankookia rubra gen. nov., sp. nov., an alphaproteobacterium isolated from sediment of a shallow stream.</title>
        <authorList>
            <person name="Kim W.H."/>
            <person name="Kim D.H."/>
            <person name="Kang K."/>
            <person name="Ahn T.Y."/>
        </authorList>
    </citation>
    <scope>NUCLEOTIDE SEQUENCE [LARGE SCALE GENOMIC DNA]</scope>
    <source>
        <strain evidence="3 4">JCM30602</strain>
    </source>
</reference>
<dbReference type="CDD" id="cd07012">
    <property type="entry name" value="PBP2_Bug_TTT"/>
    <property type="match status" value="1"/>
</dbReference>
<evidence type="ECO:0000256" key="2">
    <source>
        <dbReference type="SAM" id="SignalP"/>
    </source>
</evidence>
<proteinExistence type="inferred from homology"/>
<dbReference type="PIRSF" id="PIRSF017082">
    <property type="entry name" value="YflP"/>
    <property type="match status" value="1"/>
</dbReference>
<comment type="similarity">
    <text evidence="1">Belongs to the UPF0065 (bug) family.</text>
</comment>
<name>A0A4R5QGB3_9PROT</name>
<dbReference type="PANTHER" id="PTHR42928">
    <property type="entry name" value="TRICARBOXYLATE-BINDING PROTEIN"/>
    <property type="match status" value="1"/>
</dbReference>
<dbReference type="OrthoDB" id="7255740at2"/>
<dbReference type="InterPro" id="IPR042100">
    <property type="entry name" value="Bug_dom1"/>
</dbReference>
<organism evidence="3 4">
    <name type="scientific">Dankookia rubra</name>
    <dbReference type="NCBI Taxonomy" id="1442381"/>
    <lineage>
        <taxon>Bacteria</taxon>
        <taxon>Pseudomonadati</taxon>
        <taxon>Pseudomonadota</taxon>
        <taxon>Alphaproteobacteria</taxon>
        <taxon>Acetobacterales</taxon>
        <taxon>Roseomonadaceae</taxon>
        <taxon>Dankookia</taxon>
    </lineage>
</organism>
<feature type="signal peptide" evidence="2">
    <location>
        <begin position="1"/>
        <end position="22"/>
    </location>
</feature>
<dbReference type="InterPro" id="IPR005064">
    <property type="entry name" value="BUG"/>
</dbReference>
<dbReference type="PANTHER" id="PTHR42928:SF5">
    <property type="entry name" value="BLR1237 PROTEIN"/>
    <property type="match status" value="1"/>
</dbReference>
<dbReference type="Proteomes" id="UP000295096">
    <property type="component" value="Unassembled WGS sequence"/>
</dbReference>
<sequence>MRRRTALLLSLLPVLLPGQASAQATSPLSRFGGPAIRLVVPFAPGGGADTAAHILAPSLAAALGRPVLVENRPGGRGIPGADLVARANPDGQTLGLTNTAPLGMAPLLEALPYDPDRDFTHVALIAETPSVLLVPADSRFQTFDLYLRAARSWARGLTYGSPATGSLQHLQGEMLAKAAGARLTHVAYRGTGPALLDLLNGQVDSMMAPLASAIGAVTSGRARALAVSGPAAEPSLPGVPAFAALGFPQLTATAWMGLSGPRGLPPTLVERLNGEVNRIIALPEVAAQLRAAGLTPPDRPLDAAAYRQLVADFATTWRPVVAASGMSAK</sequence>
<comment type="caution">
    <text evidence="3">The sequence shown here is derived from an EMBL/GenBank/DDBJ whole genome shotgun (WGS) entry which is preliminary data.</text>
</comment>
<dbReference type="AlphaFoldDB" id="A0A4R5QGB3"/>
<dbReference type="SUPFAM" id="SSF53850">
    <property type="entry name" value="Periplasmic binding protein-like II"/>
    <property type="match status" value="1"/>
</dbReference>
<dbReference type="Pfam" id="PF03401">
    <property type="entry name" value="TctC"/>
    <property type="match status" value="1"/>
</dbReference>
<protein>
    <submittedName>
        <fullName evidence="3">Tripartite tricarboxylate transporter substrate binding protein</fullName>
    </submittedName>
</protein>
<dbReference type="EMBL" id="SMSJ01000020">
    <property type="protein sequence ID" value="TDH61517.1"/>
    <property type="molecule type" value="Genomic_DNA"/>
</dbReference>
<accession>A0A4R5QGB3</accession>
<evidence type="ECO:0000256" key="1">
    <source>
        <dbReference type="ARBA" id="ARBA00006987"/>
    </source>
</evidence>
<keyword evidence="2" id="KW-0732">Signal</keyword>
<evidence type="ECO:0000313" key="3">
    <source>
        <dbReference type="EMBL" id="TDH61517.1"/>
    </source>
</evidence>
<feature type="chain" id="PRO_5020857947" evidence="2">
    <location>
        <begin position="23"/>
        <end position="329"/>
    </location>
</feature>
<evidence type="ECO:0000313" key="4">
    <source>
        <dbReference type="Proteomes" id="UP000295096"/>
    </source>
</evidence>
<keyword evidence="4" id="KW-1185">Reference proteome</keyword>